<gene>
    <name evidence="10" type="ORF">WJX84_012450</name>
</gene>
<keyword evidence="11" id="KW-1185">Reference proteome</keyword>
<keyword evidence="3 6" id="KW-0285">Flavoprotein</keyword>
<dbReference type="InterPro" id="IPR018394">
    <property type="entry name" value="DNA_photolyase_1_CS_C"/>
</dbReference>
<feature type="binding site" evidence="6">
    <location>
        <begin position="404"/>
        <end position="406"/>
    </location>
    <ligand>
        <name>FAD</name>
        <dbReference type="ChEBI" id="CHEBI:57692"/>
    </ligand>
</feature>
<dbReference type="SUPFAM" id="SSF52425">
    <property type="entry name" value="Cryptochrome/photolyase, N-terminal domain"/>
    <property type="match status" value="1"/>
</dbReference>
<dbReference type="GO" id="GO:0032922">
    <property type="term" value="P:circadian regulation of gene expression"/>
    <property type="evidence" value="ECO:0007669"/>
    <property type="project" value="TreeGrafter"/>
</dbReference>
<organism evidence="10 11">
    <name type="scientific">Apatococcus fuscideae</name>
    <dbReference type="NCBI Taxonomy" id="2026836"/>
    <lineage>
        <taxon>Eukaryota</taxon>
        <taxon>Viridiplantae</taxon>
        <taxon>Chlorophyta</taxon>
        <taxon>core chlorophytes</taxon>
        <taxon>Trebouxiophyceae</taxon>
        <taxon>Chlorellales</taxon>
        <taxon>Chlorellaceae</taxon>
        <taxon>Apatococcus</taxon>
    </lineage>
</organism>
<dbReference type="GO" id="GO:0071949">
    <property type="term" value="F:FAD binding"/>
    <property type="evidence" value="ECO:0007669"/>
    <property type="project" value="TreeGrafter"/>
</dbReference>
<dbReference type="GO" id="GO:0043153">
    <property type="term" value="P:entrainment of circadian clock by photoperiod"/>
    <property type="evidence" value="ECO:0007669"/>
    <property type="project" value="TreeGrafter"/>
</dbReference>
<dbReference type="PRINTS" id="PR00147">
    <property type="entry name" value="DNAPHOTLYASE"/>
</dbReference>
<dbReference type="GO" id="GO:0003677">
    <property type="term" value="F:DNA binding"/>
    <property type="evidence" value="ECO:0007669"/>
    <property type="project" value="TreeGrafter"/>
</dbReference>
<feature type="region of interest" description="Disordered" evidence="8">
    <location>
        <begin position="598"/>
        <end position="647"/>
    </location>
</feature>
<feature type="domain" description="Photolyase/cryptochrome alpha/beta" evidence="9">
    <location>
        <begin position="23"/>
        <end position="153"/>
    </location>
</feature>
<dbReference type="Proteomes" id="UP001485043">
    <property type="component" value="Unassembled WGS sequence"/>
</dbReference>
<comment type="cofactor">
    <cofactor evidence="1">
        <name>(6R)-5,10-methylene-5,6,7,8-tetrahydrofolate</name>
        <dbReference type="ChEBI" id="CHEBI:15636"/>
    </cofactor>
</comment>
<dbReference type="GO" id="GO:0006139">
    <property type="term" value="P:nucleobase-containing compound metabolic process"/>
    <property type="evidence" value="ECO:0007669"/>
    <property type="project" value="UniProtKB-ARBA"/>
</dbReference>
<dbReference type="Pfam" id="PF03441">
    <property type="entry name" value="FAD_binding_7"/>
    <property type="match status" value="1"/>
</dbReference>
<comment type="similarity">
    <text evidence="2">Belongs to the DNA photolyase class-1 family.</text>
</comment>
<dbReference type="EMBL" id="JALJOV010000407">
    <property type="protein sequence ID" value="KAK9863970.1"/>
    <property type="molecule type" value="Genomic_DNA"/>
</dbReference>
<dbReference type="SUPFAM" id="SSF48173">
    <property type="entry name" value="Cryptochrome/photolyase FAD-binding domain"/>
    <property type="match status" value="1"/>
</dbReference>
<evidence type="ECO:0000256" key="2">
    <source>
        <dbReference type="ARBA" id="ARBA00005862"/>
    </source>
</evidence>
<reference evidence="10 11" key="1">
    <citation type="journal article" date="2024" name="Nat. Commun.">
        <title>Phylogenomics reveals the evolutionary origins of lichenization in chlorophyte algae.</title>
        <authorList>
            <person name="Puginier C."/>
            <person name="Libourel C."/>
            <person name="Otte J."/>
            <person name="Skaloud P."/>
            <person name="Haon M."/>
            <person name="Grisel S."/>
            <person name="Petersen M."/>
            <person name="Berrin J.G."/>
            <person name="Delaux P.M."/>
            <person name="Dal Grande F."/>
            <person name="Keller J."/>
        </authorList>
    </citation>
    <scope>NUCLEOTIDE SEQUENCE [LARGE SCALE GENOMIC DNA]</scope>
    <source>
        <strain evidence="10 11">SAG 2523</strain>
    </source>
</reference>
<evidence type="ECO:0000259" key="9">
    <source>
        <dbReference type="PROSITE" id="PS51645"/>
    </source>
</evidence>
<evidence type="ECO:0000256" key="5">
    <source>
        <dbReference type="ARBA" id="ARBA00022991"/>
    </source>
</evidence>
<feature type="region of interest" description="Disordered" evidence="8">
    <location>
        <begin position="779"/>
        <end position="807"/>
    </location>
</feature>
<evidence type="ECO:0000313" key="10">
    <source>
        <dbReference type="EMBL" id="KAK9863970.1"/>
    </source>
</evidence>
<dbReference type="Gene3D" id="1.25.40.80">
    <property type="match status" value="1"/>
</dbReference>
<dbReference type="AlphaFoldDB" id="A0AAW1T3V8"/>
<protein>
    <recommendedName>
        <fullName evidence="9">Photolyase/cryptochrome alpha/beta domain-containing protein</fullName>
    </recommendedName>
</protein>
<feature type="site" description="Electron transfer via tryptophanyl radical" evidence="7">
    <location>
        <position position="338"/>
    </location>
</feature>
<dbReference type="FunFam" id="1.10.579.10:FF:000003">
    <property type="entry name" value="Deoxyribodipyrimidine photo-lyase"/>
    <property type="match status" value="1"/>
</dbReference>
<feature type="compositionally biased region" description="Low complexity" evidence="8">
    <location>
        <begin position="679"/>
        <end position="688"/>
    </location>
</feature>
<dbReference type="InterPro" id="IPR006050">
    <property type="entry name" value="DNA_photolyase_N"/>
</dbReference>
<evidence type="ECO:0000256" key="1">
    <source>
        <dbReference type="ARBA" id="ARBA00001932"/>
    </source>
</evidence>
<dbReference type="PANTHER" id="PTHR11455">
    <property type="entry name" value="CRYPTOCHROME"/>
    <property type="match status" value="1"/>
</dbReference>
<dbReference type="Gene3D" id="1.10.579.10">
    <property type="entry name" value="DNA Cyclobutane Dipyrimidine Photolyase, subunit A, domain 3"/>
    <property type="match status" value="1"/>
</dbReference>
<feature type="site" description="Electron transfer via tryptophanyl radical" evidence="7">
    <location>
        <position position="391"/>
    </location>
</feature>
<proteinExistence type="inferred from homology"/>
<dbReference type="GO" id="GO:0006950">
    <property type="term" value="P:response to stress"/>
    <property type="evidence" value="ECO:0007669"/>
    <property type="project" value="UniProtKB-ARBA"/>
</dbReference>
<dbReference type="InterPro" id="IPR014134">
    <property type="entry name" value="Cryptochrome_pln"/>
</dbReference>
<evidence type="ECO:0000256" key="4">
    <source>
        <dbReference type="ARBA" id="ARBA00022827"/>
    </source>
</evidence>
<feature type="binding site" evidence="6">
    <location>
        <position position="304"/>
    </location>
    <ligand>
        <name>FAD</name>
        <dbReference type="ChEBI" id="CHEBI:57692"/>
    </ligand>
</feature>
<dbReference type="GO" id="GO:0009882">
    <property type="term" value="F:blue light photoreceptor activity"/>
    <property type="evidence" value="ECO:0007669"/>
    <property type="project" value="InterPro"/>
</dbReference>
<dbReference type="PROSITE" id="PS51645">
    <property type="entry name" value="PHR_CRY_ALPHA_BETA"/>
    <property type="match status" value="1"/>
</dbReference>
<feature type="site" description="Electron transfer via tryptophanyl radical" evidence="7">
    <location>
        <position position="414"/>
    </location>
</feature>
<dbReference type="GO" id="GO:0005634">
    <property type="term" value="C:nucleus"/>
    <property type="evidence" value="ECO:0007669"/>
    <property type="project" value="TreeGrafter"/>
</dbReference>
<dbReference type="PROSITE" id="PS00691">
    <property type="entry name" value="DNA_PHOTOLYASES_1_2"/>
    <property type="match status" value="1"/>
</dbReference>
<evidence type="ECO:0000256" key="8">
    <source>
        <dbReference type="SAM" id="MobiDB-lite"/>
    </source>
</evidence>
<dbReference type="GO" id="GO:0005737">
    <property type="term" value="C:cytoplasm"/>
    <property type="evidence" value="ECO:0007669"/>
    <property type="project" value="TreeGrafter"/>
</dbReference>
<comment type="cofactor">
    <cofactor evidence="6">
        <name>FAD</name>
        <dbReference type="ChEBI" id="CHEBI:57692"/>
    </cofactor>
    <text evidence="6">Binds 1 FAD per subunit.</text>
</comment>
<keyword evidence="5" id="KW-0157">Chromophore</keyword>
<dbReference type="Gene3D" id="3.40.50.620">
    <property type="entry name" value="HUPs"/>
    <property type="match status" value="1"/>
</dbReference>
<feature type="binding site" evidence="6">
    <location>
        <begin position="261"/>
        <end position="265"/>
    </location>
    <ligand>
        <name>FAD</name>
        <dbReference type="ChEBI" id="CHEBI:57692"/>
    </ligand>
</feature>
<keyword evidence="4 6" id="KW-0274">FAD</keyword>
<feature type="region of interest" description="Disordered" evidence="8">
    <location>
        <begin position="679"/>
        <end position="751"/>
    </location>
</feature>
<accession>A0AAW1T3V8</accession>
<evidence type="ECO:0000313" key="11">
    <source>
        <dbReference type="Proteomes" id="UP001485043"/>
    </source>
</evidence>
<comment type="caution">
    <text evidence="10">The sequence shown here is derived from an EMBL/GenBank/DDBJ whole genome shotgun (WGS) entry which is preliminary data.</text>
</comment>
<dbReference type="InterPro" id="IPR005101">
    <property type="entry name" value="Cryptochr/Photolyase_FAD-bd"/>
</dbReference>
<dbReference type="NCBIfam" id="TIGR02766">
    <property type="entry name" value="crypt_chrom_pln"/>
    <property type="match status" value="1"/>
</dbReference>
<dbReference type="InterPro" id="IPR014729">
    <property type="entry name" value="Rossmann-like_a/b/a_fold"/>
</dbReference>
<dbReference type="PANTHER" id="PTHR11455:SF18">
    <property type="entry name" value="SI:CH1073-390K14.1"/>
    <property type="match status" value="1"/>
</dbReference>
<dbReference type="InterPro" id="IPR036155">
    <property type="entry name" value="Crypto/Photolyase_N_sf"/>
</dbReference>
<dbReference type="InterPro" id="IPR036134">
    <property type="entry name" value="Crypto/Photolyase_FAD-like_sf"/>
</dbReference>
<sequence length="807" mass="89398">MDHPKANKTPGSASPNEADKQLDTVLVWFRRDLRVADNPALTAALQAAKTVIPVYVWAPEEEGQFQPGRCLRWWIHNSLAALEKDLQALGSRLIFLRAPESAPALTQLLRDIPAQALFFNHLYDPISLVRDNEVKAAVAELHVHCQSFNGDVLYEPWEVLSDENQPLTSFASFWDRCMQMPYQPPWPLPVPSSLTAVPDCIGRLDLDSLGLMSSQEQTSNDQLQHNWTAGGRAAHLALQSFVLDRLPVFDLDRAKTDRASTSSLSPHIHMGEISVRHIYFVARQQEHTYLKEGNARGVDSCRHFMQQTGYREYARYLSFHFPFTHERSLLEHLRFVPWRLDQRLFKAWRQGCTGFPLVDAGMRQLWSTGWIHNRSRVVCASFLVKNLLLPWQWGLKHYWDALLDADLECDALGWQYCSGCLVDAHPFACLMDPVKESERFDPDGNYVRRWLPVLARLPKKWIHRPSEAPADVLADADVELGANYPAPIVSMQESFHCLQAASKAVHLHADWPQEARKVPYRPAPFPPSGHPSHRTQNPRDPAQQMREAGERVVRQAGGAHTTCVPSHSLPPQPDMTESDEEVVSNSCCGSVFANGAGEAQPPSVRKGMPNGVAQPHIPNGTHRPHRQLSAPATPAHHDTPMEQAETWPSKRRHINGHGDVGSGAGCTGPMSVFNDAHGQAAARGDAAAPPSSGNHPPGTAGQPTQNGDQPPRGIRVPHGPSLWGRPMDTAPTGGREGAPATLGMSRPSWRSSWGGARWMGSPGGGTRWCQAAMPRRPPPITSRFPSRARQAPPPTAPLITPRGWCTP</sequence>
<dbReference type="InterPro" id="IPR002081">
    <property type="entry name" value="Cryptochrome/DNA_photolyase_1"/>
</dbReference>
<name>A0AAW1T3V8_9CHLO</name>
<dbReference type="PROSITE" id="PS00394">
    <property type="entry name" value="DNA_PHOTOLYASES_1_1"/>
    <property type="match status" value="1"/>
</dbReference>
<evidence type="ECO:0000256" key="7">
    <source>
        <dbReference type="PIRSR" id="PIRSR602081-2"/>
    </source>
</evidence>
<dbReference type="Pfam" id="PF00875">
    <property type="entry name" value="DNA_photolyase"/>
    <property type="match status" value="1"/>
</dbReference>
<feature type="region of interest" description="Disordered" evidence="8">
    <location>
        <begin position="517"/>
        <end position="581"/>
    </location>
</feature>
<evidence type="ECO:0000256" key="6">
    <source>
        <dbReference type="PIRSR" id="PIRSR602081-1"/>
    </source>
</evidence>
<evidence type="ECO:0000256" key="3">
    <source>
        <dbReference type="ARBA" id="ARBA00022630"/>
    </source>
</evidence>
<dbReference type="GO" id="GO:0003904">
    <property type="term" value="F:deoxyribodipyrimidine photo-lyase activity"/>
    <property type="evidence" value="ECO:0007669"/>
    <property type="project" value="TreeGrafter"/>
</dbReference>